<gene>
    <name evidence="4" type="ORF">QQX10_00660</name>
</gene>
<dbReference type="Pfam" id="PF25583">
    <property type="entry name" value="WCX"/>
    <property type="match status" value="1"/>
</dbReference>
<organism evidence="4 5">
    <name type="scientific">Demequina lignilytica</name>
    <dbReference type="NCBI Taxonomy" id="3051663"/>
    <lineage>
        <taxon>Bacteria</taxon>
        <taxon>Bacillati</taxon>
        <taxon>Actinomycetota</taxon>
        <taxon>Actinomycetes</taxon>
        <taxon>Micrococcales</taxon>
        <taxon>Demequinaceae</taxon>
        <taxon>Demequina</taxon>
    </lineage>
</organism>
<accession>A0AAW7LZQ5</accession>
<name>A0AAW7LZQ5_9MICO</name>
<keyword evidence="1" id="KW-0805">Transcription regulation</keyword>
<dbReference type="InterPro" id="IPR057727">
    <property type="entry name" value="WCX_dom"/>
</dbReference>
<dbReference type="AlphaFoldDB" id="A0AAW7LZQ5"/>
<keyword evidence="5" id="KW-1185">Reference proteome</keyword>
<proteinExistence type="predicted"/>
<evidence type="ECO:0000256" key="1">
    <source>
        <dbReference type="ARBA" id="ARBA00023015"/>
    </source>
</evidence>
<dbReference type="PIRSF" id="PIRSF016838">
    <property type="entry name" value="PafC"/>
    <property type="match status" value="1"/>
</dbReference>
<comment type="caution">
    <text evidence="4">The sequence shown here is derived from an EMBL/GenBank/DDBJ whole genome shotgun (WGS) entry which is preliminary data.</text>
</comment>
<dbReference type="InterPro" id="IPR043839">
    <property type="entry name" value="PafC_HTH"/>
</dbReference>
<dbReference type="EMBL" id="JAUHPX010000001">
    <property type="protein sequence ID" value="MDN4486673.1"/>
    <property type="molecule type" value="Genomic_DNA"/>
</dbReference>
<dbReference type="PANTHER" id="PTHR34580">
    <property type="match status" value="1"/>
</dbReference>
<dbReference type="PROSITE" id="PS51000">
    <property type="entry name" value="HTH_DEOR_2"/>
    <property type="match status" value="1"/>
</dbReference>
<dbReference type="InterPro" id="IPR001034">
    <property type="entry name" value="DeoR_HTH"/>
</dbReference>
<dbReference type="InterPro" id="IPR036388">
    <property type="entry name" value="WH-like_DNA-bd_sf"/>
</dbReference>
<dbReference type="GO" id="GO:0003700">
    <property type="term" value="F:DNA-binding transcription factor activity"/>
    <property type="evidence" value="ECO:0007669"/>
    <property type="project" value="InterPro"/>
</dbReference>
<protein>
    <submittedName>
        <fullName evidence="4">WYL domain-containing protein</fullName>
    </submittedName>
</protein>
<dbReference type="Proteomes" id="UP001172737">
    <property type="component" value="Unassembled WGS sequence"/>
</dbReference>
<evidence type="ECO:0000259" key="3">
    <source>
        <dbReference type="PROSITE" id="PS51000"/>
    </source>
</evidence>
<evidence type="ECO:0000313" key="5">
    <source>
        <dbReference type="Proteomes" id="UP001172737"/>
    </source>
</evidence>
<dbReference type="InterPro" id="IPR028349">
    <property type="entry name" value="PafC-like"/>
</dbReference>
<dbReference type="InterPro" id="IPR051534">
    <property type="entry name" value="CBASS_pafABC_assoc_protein"/>
</dbReference>
<dbReference type="RefSeq" id="WP_301144259.1">
    <property type="nucleotide sequence ID" value="NZ_JAUHPX010000001.1"/>
</dbReference>
<sequence length="305" mass="32984">MAETSRDRLVRLLGIVTYLDHHGSTPFAELAEHFGVAPAQVRKDISTLWTSGLPGYMHGDLIDFDADAFDRDVAALLDGQGVAQVRLSSREAVALVASLSTLASSGVAPEVVDAVLDKLREALAEPVIVLAEGDGADAGVSEPLMEALRRYRRVELTYVDALDRRTTREVDPHRLVVIDGVGYLECFCRRADDYRTLRLDRIEAVEVLDAAVSTPPGDSAGFSLTPAFRATVRLGRAGRWALEDIPGLTVEDAEDDVIATFDAADAEWVAGRLLAVAPQLRSVEPAQLRGALHRQAQAVLDAHRA</sequence>
<keyword evidence="2" id="KW-0804">Transcription</keyword>
<reference evidence="4" key="1">
    <citation type="submission" date="2023-06" db="EMBL/GenBank/DDBJ databases">
        <title>Sysu t00039.</title>
        <authorList>
            <person name="Gao L."/>
            <person name="Fang B.-Z."/>
            <person name="Li W.-J."/>
        </authorList>
    </citation>
    <scope>NUCLEOTIDE SEQUENCE</scope>
    <source>
        <strain evidence="4">SYSU T00039</strain>
    </source>
</reference>
<feature type="domain" description="HTH deoR-type" evidence="3">
    <location>
        <begin position="8"/>
        <end position="63"/>
    </location>
</feature>
<dbReference type="Pfam" id="PF19187">
    <property type="entry name" value="HTH_PafC"/>
    <property type="match status" value="1"/>
</dbReference>
<dbReference type="Gene3D" id="1.10.10.10">
    <property type="entry name" value="Winged helix-like DNA-binding domain superfamily/Winged helix DNA-binding domain"/>
    <property type="match status" value="1"/>
</dbReference>
<evidence type="ECO:0000256" key="2">
    <source>
        <dbReference type="ARBA" id="ARBA00023163"/>
    </source>
</evidence>
<dbReference type="Pfam" id="PF13280">
    <property type="entry name" value="WYL"/>
    <property type="match status" value="1"/>
</dbReference>
<evidence type="ECO:0000313" key="4">
    <source>
        <dbReference type="EMBL" id="MDN4486673.1"/>
    </source>
</evidence>
<dbReference type="InterPro" id="IPR036390">
    <property type="entry name" value="WH_DNA-bd_sf"/>
</dbReference>
<dbReference type="PANTHER" id="PTHR34580:SF1">
    <property type="entry name" value="PROTEIN PAFC"/>
    <property type="match status" value="1"/>
</dbReference>
<dbReference type="SUPFAM" id="SSF46785">
    <property type="entry name" value="Winged helix' DNA-binding domain"/>
    <property type="match status" value="1"/>
</dbReference>
<dbReference type="PROSITE" id="PS52050">
    <property type="entry name" value="WYL"/>
    <property type="match status" value="1"/>
</dbReference>
<dbReference type="InterPro" id="IPR026881">
    <property type="entry name" value="WYL_dom"/>
</dbReference>